<dbReference type="InterPro" id="IPR005734">
    <property type="entry name" value="TopoVI_B"/>
</dbReference>
<dbReference type="OrthoDB" id="65493at2157"/>
<dbReference type="PIRSF" id="PIRSF006553">
    <property type="entry name" value="TopoVI_B"/>
    <property type="match status" value="1"/>
</dbReference>
<dbReference type="SUPFAM" id="SSF46946">
    <property type="entry name" value="S13-like H2TH domain"/>
    <property type="match status" value="1"/>
</dbReference>
<accession>G0EGC8</accession>
<dbReference type="eggNOG" id="arCOG01165">
    <property type="taxonomic scope" value="Archaea"/>
</dbReference>
<dbReference type="Gene3D" id="1.10.8.50">
    <property type="match status" value="1"/>
</dbReference>
<dbReference type="InParanoid" id="G0EGC8"/>
<evidence type="ECO:0000256" key="6">
    <source>
        <dbReference type="HAMAP-Rule" id="MF_00322"/>
    </source>
</evidence>
<organism evidence="9 10">
    <name type="scientific">Pyrolobus fumarii (strain DSM 11204 / 1A)</name>
    <dbReference type="NCBI Taxonomy" id="694429"/>
    <lineage>
        <taxon>Archaea</taxon>
        <taxon>Thermoproteota</taxon>
        <taxon>Thermoprotei</taxon>
        <taxon>Desulfurococcales</taxon>
        <taxon>Pyrodictiaceae</taxon>
        <taxon>Pyrolobus</taxon>
    </lineage>
</organism>
<dbReference type="Pfam" id="PF02518">
    <property type="entry name" value="HATPase_c"/>
    <property type="match status" value="1"/>
</dbReference>
<dbReference type="NCBIfam" id="NF003218">
    <property type="entry name" value="PRK04184.1"/>
    <property type="match status" value="1"/>
</dbReference>
<feature type="domain" description="Histidine kinase/HSP90-like ATPase" evidence="8">
    <location>
        <begin position="25"/>
        <end position="150"/>
    </location>
</feature>
<keyword evidence="7" id="KW-0175">Coiled coil</keyword>
<dbReference type="InterPro" id="IPR015320">
    <property type="entry name" value="TopoVI_B_transducer"/>
</dbReference>
<dbReference type="GO" id="GO:0003918">
    <property type="term" value="F:DNA topoisomerase type II (double strand cut, ATP-hydrolyzing) activity"/>
    <property type="evidence" value="ECO:0007669"/>
    <property type="project" value="UniProtKB-UniRule"/>
</dbReference>
<dbReference type="GeneID" id="11138477"/>
<dbReference type="InterPro" id="IPR003594">
    <property type="entry name" value="HATPase_dom"/>
</dbReference>
<gene>
    <name evidence="6" type="primary">top6B</name>
    <name evidence="9" type="ordered locus">Pyrfu_1294</name>
</gene>
<dbReference type="HAMAP" id="MF_00322">
    <property type="entry name" value="Top6B"/>
    <property type="match status" value="1"/>
</dbReference>
<dbReference type="InterPro" id="IPR014721">
    <property type="entry name" value="Ribsml_uS5_D2-typ_fold_subgr"/>
</dbReference>
<feature type="binding site" evidence="6">
    <location>
        <position position="74"/>
    </location>
    <ligand>
        <name>ATP</name>
        <dbReference type="ChEBI" id="CHEBI:30616"/>
    </ligand>
</feature>
<dbReference type="Gene3D" id="3.30.565.10">
    <property type="entry name" value="Histidine kinase-like ATPase, C-terminal domain"/>
    <property type="match status" value="1"/>
</dbReference>
<reference evidence="9 10" key="1">
    <citation type="journal article" date="2011" name="Stand. Genomic Sci.">
        <title>Complete genome sequence of the hyperthermophilic chemolithoautotroph Pyrolobus fumarii type strain (1A).</title>
        <authorList>
            <person name="Anderson I."/>
            <person name="Goker M."/>
            <person name="Nolan M."/>
            <person name="Lucas S."/>
            <person name="Hammon N."/>
            <person name="Deshpande S."/>
            <person name="Cheng J.F."/>
            <person name="Tapia R."/>
            <person name="Han C."/>
            <person name="Goodwin L."/>
            <person name="Pitluck S."/>
            <person name="Huntemann M."/>
            <person name="Liolios K."/>
            <person name="Ivanova N."/>
            <person name="Pagani I."/>
            <person name="Mavromatis K."/>
            <person name="Ovchinikova G."/>
            <person name="Pati A."/>
            <person name="Chen A."/>
            <person name="Palaniappan K."/>
            <person name="Land M."/>
            <person name="Hauser L."/>
            <person name="Brambilla E.M."/>
            <person name="Huber H."/>
            <person name="Yasawong M."/>
            <person name="Rohde M."/>
            <person name="Spring S."/>
            <person name="Abt B."/>
            <person name="Sikorski J."/>
            <person name="Wirth R."/>
            <person name="Detter J.C."/>
            <person name="Woyke T."/>
            <person name="Bristow J."/>
            <person name="Eisen J.A."/>
            <person name="Markowitz V."/>
            <person name="Hugenholtz P."/>
            <person name="Kyrpides N.C."/>
            <person name="Klenk H.P."/>
            <person name="Lapidus A."/>
        </authorList>
    </citation>
    <scope>NUCLEOTIDE SEQUENCE [LARGE SCALE GENOMIC DNA]</scope>
    <source>
        <strain evidence="10">DSM 11204 / 1A</strain>
    </source>
</reference>
<proteinExistence type="inferred from homology"/>
<evidence type="ECO:0000256" key="2">
    <source>
        <dbReference type="ARBA" id="ARBA00022840"/>
    </source>
</evidence>
<comment type="similarity">
    <text evidence="6">Belongs to the TOP6B family.</text>
</comment>
<dbReference type="SMART" id="SM00387">
    <property type="entry name" value="HATPase_c"/>
    <property type="match status" value="1"/>
</dbReference>
<dbReference type="PANTHER" id="PTHR48444">
    <property type="entry name" value="DNA TOPOISOMERASE 6 SUBUNIT B"/>
    <property type="match status" value="1"/>
</dbReference>
<evidence type="ECO:0000313" key="9">
    <source>
        <dbReference type="EMBL" id="AEM39153.1"/>
    </source>
</evidence>
<dbReference type="FunCoup" id="G0EGC8">
    <property type="interactions" value="20"/>
</dbReference>
<dbReference type="AlphaFoldDB" id="G0EGC8"/>
<protein>
    <recommendedName>
        <fullName evidence="6">Type 2 DNA topoisomerase 6 subunit B</fullName>
        <ecNumber evidence="6">5.6.2.2</ecNumber>
    </recommendedName>
    <alternativeName>
        <fullName evidence="6">Type II DNA topoisomerase VI subunit B</fullName>
        <shortName evidence="6">TopoVI-B</shortName>
    </alternativeName>
</protein>
<dbReference type="GO" id="GO:0003677">
    <property type="term" value="F:DNA binding"/>
    <property type="evidence" value="ECO:0007669"/>
    <property type="project" value="UniProtKB-UniRule"/>
</dbReference>
<comment type="subunit">
    <text evidence="6">Homodimer. Heterotetramer of two Top6A and two Top6B chains.</text>
</comment>
<dbReference type="EC" id="5.6.2.2" evidence="6"/>
<keyword evidence="10" id="KW-1185">Reference proteome</keyword>
<feature type="binding site" evidence="6">
    <location>
        <position position="40"/>
    </location>
    <ligand>
        <name>ATP</name>
        <dbReference type="ChEBI" id="CHEBI:30616"/>
    </ligand>
</feature>
<dbReference type="Gene3D" id="3.30.230.10">
    <property type="match status" value="1"/>
</dbReference>
<dbReference type="HOGENOM" id="CLU_006403_0_0_2"/>
<name>G0EGC8_PYRF1</name>
<dbReference type="SUPFAM" id="SSF55874">
    <property type="entry name" value="ATPase domain of HSP90 chaperone/DNA topoisomerase II/histidine kinase"/>
    <property type="match status" value="1"/>
</dbReference>
<dbReference type="Pfam" id="PF09239">
    <property type="entry name" value="Topo-VIb_trans"/>
    <property type="match status" value="1"/>
</dbReference>
<dbReference type="InterPro" id="IPR020568">
    <property type="entry name" value="Ribosomal_Su5_D2-typ_SF"/>
</dbReference>
<sequence length="526" mass="59839">MDHELKQITVAEFLYKEKQLWGFENPARALYQTIREYVENALDATDLYGILPNVTVIIEQDEKDKSICTVTVEDNGIGIPPQKIAEALGKPLVTSKFKIRQSRGQFGLGAKAVTVYALSTTGSPIEAYSSPLDSERVYYVKFSIDLSTNEPAIYALGSWRKSTKWHGTRIRARIRCNWSYARSRILKYFEMLAIVTPYADIVFIEPDGTIHHYPRIVEKMPRPPKEVKPHPASLEKGELQMLLKRTTARTIKEFLISTFQRVGEKSALNVLKLAGIDPSKPPQSLTDEEIERLHKALRSYKFPAPSSEALAPIGAELIEAGLKAILKPEFVVAVTRKPRMHSGGHPFIVEVGIAYGGAIEPREQPLLLRYANRIPLIYDEKADVAWKVLEEFNWKHYGVNFPAPLVVLTHICSTKIPWKVGSKEAVAEREEIKEELHLALQEAARKLRHYLIEKRREEELREKISTFLRYIPEVAQSIATILGEDGVTPDKVQRLLLDTLRRRMKGKELQVFEQQVKNLSKVKIEA</sequence>
<feature type="binding site" evidence="6">
    <location>
        <position position="423"/>
    </location>
    <ligand>
        <name>ATP</name>
        <dbReference type="ChEBI" id="CHEBI:30616"/>
    </ligand>
</feature>
<keyword evidence="4 6" id="KW-0238">DNA-binding</keyword>
<keyword evidence="2 6" id="KW-0067">ATP-binding</keyword>
<dbReference type="RefSeq" id="WP_014026830.1">
    <property type="nucleotide sequence ID" value="NC_015931.1"/>
</dbReference>
<dbReference type="Proteomes" id="UP000001037">
    <property type="component" value="Chromosome"/>
</dbReference>
<keyword evidence="1 6" id="KW-0547">Nucleotide-binding</keyword>
<dbReference type="GO" id="GO:0005524">
    <property type="term" value="F:ATP binding"/>
    <property type="evidence" value="ECO:0007669"/>
    <property type="project" value="UniProtKB-UniRule"/>
</dbReference>
<comment type="function">
    <text evidence="6">Relaxes both positive and negative superturns and exhibits a strong decatenase activity.</text>
</comment>
<evidence type="ECO:0000256" key="5">
    <source>
        <dbReference type="ARBA" id="ARBA00023235"/>
    </source>
</evidence>
<keyword evidence="3 6" id="KW-0799">Topoisomerase</keyword>
<comment type="catalytic activity">
    <reaction evidence="6">
        <text>ATP-dependent breakage, passage and rejoining of double-stranded DNA.</text>
        <dbReference type="EC" id="5.6.2.2"/>
    </reaction>
</comment>
<dbReference type="EMBL" id="CP002838">
    <property type="protein sequence ID" value="AEM39153.1"/>
    <property type="molecule type" value="Genomic_DNA"/>
</dbReference>
<dbReference type="GO" id="GO:0006265">
    <property type="term" value="P:DNA topological change"/>
    <property type="evidence" value="ECO:0007669"/>
    <property type="project" value="UniProtKB-UniRule"/>
</dbReference>
<dbReference type="PANTHER" id="PTHR48444:SF1">
    <property type="entry name" value="DNA TOPOISOMERASE 6 SUBUNIT B"/>
    <property type="match status" value="1"/>
</dbReference>
<dbReference type="GO" id="GO:0006260">
    <property type="term" value="P:DNA replication"/>
    <property type="evidence" value="ECO:0007669"/>
    <property type="project" value="UniProtKB-UniRule"/>
</dbReference>
<dbReference type="SUPFAM" id="SSF54211">
    <property type="entry name" value="Ribosomal protein S5 domain 2-like"/>
    <property type="match status" value="1"/>
</dbReference>
<feature type="coiled-coil region" evidence="7">
    <location>
        <begin position="422"/>
        <end position="460"/>
    </location>
</feature>
<evidence type="ECO:0000256" key="7">
    <source>
        <dbReference type="SAM" id="Coils"/>
    </source>
</evidence>
<feature type="binding site" evidence="6">
    <location>
        <begin position="95"/>
        <end position="96"/>
    </location>
    <ligand>
        <name>ATP</name>
        <dbReference type="ChEBI" id="CHEBI:30616"/>
    </ligand>
</feature>
<evidence type="ECO:0000259" key="8">
    <source>
        <dbReference type="SMART" id="SM00387"/>
    </source>
</evidence>
<dbReference type="STRING" id="694429.Pyrfu_1294"/>
<dbReference type="CDD" id="cd00823">
    <property type="entry name" value="TopoIIB_Trans"/>
    <property type="match status" value="1"/>
</dbReference>
<evidence type="ECO:0000256" key="4">
    <source>
        <dbReference type="ARBA" id="ARBA00023125"/>
    </source>
</evidence>
<dbReference type="NCBIfam" id="TIGR01052">
    <property type="entry name" value="top6b"/>
    <property type="match status" value="1"/>
</dbReference>
<feature type="binding site" evidence="6">
    <location>
        <begin position="104"/>
        <end position="111"/>
    </location>
    <ligand>
        <name>ATP</name>
        <dbReference type="ChEBI" id="CHEBI:30616"/>
    </ligand>
</feature>
<evidence type="ECO:0000256" key="3">
    <source>
        <dbReference type="ARBA" id="ARBA00023029"/>
    </source>
</evidence>
<dbReference type="InterPro" id="IPR010979">
    <property type="entry name" value="Ribosomal_uS13-like_H2TH"/>
</dbReference>
<keyword evidence="5 6" id="KW-0413">Isomerase</keyword>
<evidence type="ECO:0000313" key="10">
    <source>
        <dbReference type="Proteomes" id="UP000001037"/>
    </source>
</evidence>
<dbReference type="KEGG" id="pfm:Pyrfu_1294"/>
<dbReference type="InterPro" id="IPR036890">
    <property type="entry name" value="HATPase_C_sf"/>
</dbReference>
<evidence type="ECO:0000256" key="1">
    <source>
        <dbReference type="ARBA" id="ARBA00022741"/>
    </source>
</evidence>